<name>A0A1I3TE95_HALDA</name>
<accession>A0A1I3TE95</accession>
<protein>
    <recommendedName>
        <fullName evidence="1">N-acetyltransferase domain-containing protein</fullName>
    </recommendedName>
</protein>
<dbReference type="OrthoDB" id="8593648at2"/>
<gene>
    <name evidence="2" type="ORF">SAMN04487936_103333</name>
</gene>
<dbReference type="AlphaFoldDB" id="A0A1I3TE95"/>
<keyword evidence="3" id="KW-1185">Reference proteome</keyword>
<evidence type="ECO:0000259" key="1">
    <source>
        <dbReference type="PROSITE" id="PS51186"/>
    </source>
</evidence>
<dbReference type="GO" id="GO:0016747">
    <property type="term" value="F:acyltransferase activity, transferring groups other than amino-acyl groups"/>
    <property type="evidence" value="ECO:0007669"/>
    <property type="project" value="InterPro"/>
</dbReference>
<dbReference type="Proteomes" id="UP000183557">
    <property type="component" value="Unassembled WGS sequence"/>
</dbReference>
<dbReference type="EMBL" id="FOSB01000003">
    <property type="protein sequence ID" value="SFJ68769.1"/>
    <property type="molecule type" value="Genomic_DNA"/>
</dbReference>
<evidence type="ECO:0000313" key="2">
    <source>
        <dbReference type="EMBL" id="SFJ68769.1"/>
    </source>
</evidence>
<dbReference type="SUPFAM" id="SSF55729">
    <property type="entry name" value="Acyl-CoA N-acyltransferases (Nat)"/>
    <property type="match status" value="1"/>
</dbReference>
<proteinExistence type="predicted"/>
<dbReference type="PIRSF" id="PIRSF037663">
    <property type="entry name" value="Acetyltransf_GNAT_prd"/>
    <property type="match status" value="1"/>
</dbReference>
<evidence type="ECO:0000313" key="3">
    <source>
        <dbReference type="Proteomes" id="UP000183557"/>
    </source>
</evidence>
<sequence length="161" mass="18566">MEIRKMRREDHRVVSPKLNEWWGGRQMSSMMPRLFFDHFHDTGFIIEEDHTMVGFLVGFLSQSEPDEAYIHFVGVAPEYRERHIGRQLYETFFHKAMKEGRAIVRAITSPVNKASIAYHKKMGFEIQSGDGVIDGIPVSLNYDGEGGHRVLFKKVLNQPDG</sequence>
<reference evidence="3" key="1">
    <citation type="submission" date="2016-10" db="EMBL/GenBank/DDBJ databases">
        <authorList>
            <person name="Varghese N."/>
            <person name="Submissions S."/>
        </authorList>
    </citation>
    <scope>NUCLEOTIDE SEQUENCE [LARGE SCALE GENOMIC DNA]</scope>
    <source>
        <strain evidence="3">CGMCC 1.3704</strain>
    </source>
</reference>
<dbReference type="InterPro" id="IPR000182">
    <property type="entry name" value="GNAT_dom"/>
</dbReference>
<dbReference type="RefSeq" id="WP_075035921.1">
    <property type="nucleotide sequence ID" value="NZ_FOSB01000003.1"/>
</dbReference>
<dbReference type="CDD" id="cd04301">
    <property type="entry name" value="NAT_SF"/>
    <property type="match status" value="1"/>
</dbReference>
<dbReference type="Gene3D" id="3.40.630.30">
    <property type="match status" value="1"/>
</dbReference>
<dbReference type="FunFam" id="3.40.630.30:FF:000133">
    <property type="entry name" value="Acetyltransferase, GNAT family"/>
    <property type="match status" value="1"/>
</dbReference>
<feature type="domain" description="N-acetyltransferase" evidence="1">
    <location>
        <begin position="1"/>
        <end position="143"/>
    </location>
</feature>
<dbReference type="InterPro" id="IPR016181">
    <property type="entry name" value="Acyl_CoA_acyltransferase"/>
</dbReference>
<organism evidence="2 3">
    <name type="scientific">Halobacillus dabanensis</name>
    <dbReference type="NCBI Taxonomy" id="240302"/>
    <lineage>
        <taxon>Bacteria</taxon>
        <taxon>Bacillati</taxon>
        <taxon>Bacillota</taxon>
        <taxon>Bacilli</taxon>
        <taxon>Bacillales</taxon>
        <taxon>Bacillaceae</taxon>
        <taxon>Halobacillus</taxon>
    </lineage>
</organism>
<dbReference type="InterPro" id="IPR017255">
    <property type="entry name" value="AcTrfase_GNAT_prd"/>
</dbReference>
<dbReference type="PROSITE" id="PS51186">
    <property type="entry name" value="GNAT"/>
    <property type="match status" value="1"/>
</dbReference>
<dbReference type="Pfam" id="PF00583">
    <property type="entry name" value="Acetyltransf_1"/>
    <property type="match status" value="1"/>
</dbReference>